<evidence type="ECO:0000313" key="2">
    <source>
        <dbReference type="EMBL" id="KAF9470048.1"/>
    </source>
</evidence>
<sequence>MSESPSQNASSISRRFGTASSGSSSSVSTAPMSENAHNGALEALANNPEAQKFCQALYVAHQQLQEVQEANAELTRQLADLRLRAQFPASDASVSTGSRRQRGSNFDMCFGTEYLGKIGRFLQFFYTPRIPPAVFNQLDEIPTIAHNNPKRYSGNPDLQLQGFIADLRHCFPQKHLDKIDYPIVGEEIPGAMAQGLASTLNRVRGVASTIFDLSGKEFEVGGKSPFHVSVKRSEIHHIRYLVGMTMKAQRIKGEYVTKTVY</sequence>
<protein>
    <submittedName>
        <fullName evidence="2">Uncharacterized protein</fullName>
    </submittedName>
</protein>
<name>A0A9P6CRY1_9AGAR</name>
<evidence type="ECO:0000313" key="3">
    <source>
        <dbReference type="Proteomes" id="UP000807469"/>
    </source>
</evidence>
<dbReference type="EMBL" id="MU156373">
    <property type="protein sequence ID" value="KAF9470048.1"/>
    <property type="molecule type" value="Genomic_DNA"/>
</dbReference>
<feature type="region of interest" description="Disordered" evidence="1">
    <location>
        <begin position="1"/>
        <end position="33"/>
    </location>
</feature>
<keyword evidence="3" id="KW-1185">Reference proteome</keyword>
<feature type="compositionally biased region" description="Low complexity" evidence="1">
    <location>
        <begin position="13"/>
        <end position="30"/>
    </location>
</feature>
<dbReference type="Proteomes" id="UP000807469">
    <property type="component" value="Unassembled WGS sequence"/>
</dbReference>
<evidence type="ECO:0000256" key="1">
    <source>
        <dbReference type="SAM" id="MobiDB-lite"/>
    </source>
</evidence>
<gene>
    <name evidence="2" type="ORF">BDN70DRAFT_902426</name>
</gene>
<comment type="caution">
    <text evidence="2">The sequence shown here is derived from an EMBL/GenBank/DDBJ whole genome shotgun (WGS) entry which is preliminary data.</text>
</comment>
<feature type="non-terminal residue" evidence="2">
    <location>
        <position position="261"/>
    </location>
</feature>
<dbReference type="AlphaFoldDB" id="A0A9P6CRY1"/>
<feature type="compositionally biased region" description="Polar residues" evidence="1">
    <location>
        <begin position="1"/>
        <end position="12"/>
    </location>
</feature>
<proteinExistence type="predicted"/>
<accession>A0A9P6CRY1</accession>
<organism evidence="2 3">
    <name type="scientific">Pholiota conissans</name>
    <dbReference type="NCBI Taxonomy" id="109636"/>
    <lineage>
        <taxon>Eukaryota</taxon>
        <taxon>Fungi</taxon>
        <taxon>Dikarya</taxon>
        <taxon>Basidiomycota</taxon>
        <taxon>Agaricomycotina</taxon>
        <taxon>Agaricomycetes</taxon>
        <taxon>Agaricomycetidae</taxon>
        <taxon>Agaricales</taxon>
        <taxon>Agaricineae</taxon>
        <taxon>Strophariaceae</taxon>
        <taxon>Pholiota</taxon>
    </lineage>
</organism>
<reference evidence="2" key="1">
    <citation type="submission" date="2020-11" db="EMBL/GenBank/DDBJ databases">
        <authorList>
            <consortium name="DOE Joint Genome Institute"/>
            <person name="Ahrendt S."/>
            <person name="Riley R."/>
            <person name="Andreopoulos W."/>
            <person name="Labutti K."/>
            <person name="Pangilinan J."/>
            <person name="Ruiz-Duenas F.J."/>
            <person name="Barrasa J.M."/>
            <person name="Sanchez-Garcia M."/>
            <person name="Camarero S."/>
            <person name="Miyauchi S."/>
            <person name="Serrano A."/>
            <person name="Linde D."/>
            <person name="Babiker R."/>
            <person name="Drula E."/>
            <person name="Ayuso-Fernandez I."/>
            <person name="Pacheco R."/>
            <person name="Padilla G."/>
            <person name="Ferreira P."/>
            <person name="Barriuso J."/>
            <person name="Kellner H."/>
            <person name="Castanera R."/>
            <person name="Alfaro M."/>
            <person name="Ramirez L."/>
            <person name="Pisabarro A.G."/>
            <person name="Kuo A."/>
            <person name="Tritt A."/>
            <person name="Lipzen A."/>
            <person name="He G."/>
            <person name="Yan M."/>
            <person name="Ng V."/>
            <person name="Cullen D."/>
            <person name="Martin F."/>
            <person name="Rosso M.-N."/>
            <person name="Henrissat B."/>
            <person name="Hibbett D."/>
            <person name="Martinez A.T."/>
            <person name="Grigoriev I.V."/>
        </authorList>
    </citation>
    <scope>NUCLEOTIDE SEQUENCE</scope>
    <source>
        <strain evidence="2">CIRM-BRFM 674</strain>
    </source>
</reference>